<dbReference type="EMBL" id="LAZR01023403">
    <property type="protein sequence ID" value="KKL78620.1"/>
    <property type="molecule type" value="Genomic_DNA"/>
</dbReference>
<protein>
    <submittedName>
        <fullName evidence="2">Uncharacterized protein</fullName>
    </submittedName>
</protein>
<gene>
    <name evidence="2" type="ORF">LCGC14_2023060</name>
</gene>
<sequence length="157" mass="15971">NPMDQMAQQMAQMLTMPLQALAQAPMQLINGVMASGQALMKGAQDVAGGNGGPMSQLDAAAKQLVQGPLQILQMPAQALQQGAAHLPQMNGEGQAGYGSAQARQQQGPMGLPPPPPLPPVPGAGAKPGAAFAALETGAEFVFNPTMTPKTGVMTSIF</sequence>
<feature type="region of interest" description="Disordered" evidence="1">
    <location>
        <begin position="88"/>
        <end position="122"/>
    </location>
</feature>
<organism evidence="2">
    <name type="scientific">marine sediment metagenome</name>
    <dbReference type="NCBI Taxonomy" id="412755"/>
    <lineage>
        <taxon>unclassified sequences</taxon>
        <taxon>metagenomes</taxon>
        <taxon>ecological metagenomes</taxon>
    </lineage>
</organism>
<proteinExistence type="predicted"/>
<evidence type="ECO:0000256" key="1">
    <source>
        <dbReference type="SAM" id="MobiDB-lite"/>
    </source>
</evidence>
<feature type="compositionally biased region" description="Pro residues" evidence="1">
    <location>
        <begin position="110"/>
        <end position="121"/>
    </location>
</feature>
<feature type="non-terminal residue" evidence="2">
    <location>
        <position position="1"/>
    </location>
</feature>
<reference evidence="2" key="1">
    <citation type="journal article" date="2015" name="Nature">
        <title>Complex archaea that bridge the gap between prokaryotes and eukaryotes.</title>
        <authorList>
            <person name="Spang A."/>
            <person name="Saw J.H."/>
            <person name="Jorgensen S.L."/>
            <person name="Zaremba-Niedzwiedzka K."/>
            <person name="Martijn J."/>
            <person name="Lind A.E."/>
            <person name="van Eijk R."/>
            <person name="Schleper C."/>
            <person name="Guy L."/>
            <person name="Ettema T.J."/>
        </authorList>
    </citation>
    <scope>NUCLEOTIDE SEQUENCE</scope>
</reference>
<dbReference type="AlphaFoldDB" id="A0A0F9HA96"/>
<comment type="caution">
    <text evidence="2">The sequence shown here is derived from an EMBL/GenBank/DDBJ whole genome shotgun (WGS) entry which is preliminary data.</text>
</comment>
<evidence type="ECO:0000313" key="2">
    <source>
        <dbReference type="EMBL" id="KKL78620.1"/>
    </source>
</evidence>
<name>A0A0F9HA96_9ZZZZ</name>
<accession>A0A0F9HA96</accession>